<feature type="domain" description="Hedgehog/Intein (Hint)" evidence="1">
    <location>
        <begin position="36"/>
        <end position="168"/>
    </location>
</feature>
<dbReference type="Proteomes" id="UP000027471">
    <property type="component" value="Unassembled WGS sequence"/>
</dbReference>
<dbReference type="OrthoDB" id="7685535at2"/>
<name>A0A074K7P2_9RHOB</name>
<dbReference type="InterPro" id="IPR036844">
    <property type="entry name" value="Hint_dom_sf"/>
</dbReference>
<dbReference type="eggNOG" id="COG2931">
    <property type="taxonomic scope" value="Bacteria"/>
</dbReference>
<dbReference type="InterPro" id="IPR028992">
    <property type="entry name" value="Hedgehog/Intein_dom"/>
</dbReference>
<dbReference type="RefSeq" id="WP_051697280.1">
    <property type="nucleotide sequence ID" value="NZ_AUNB01000040.1"/>
</dbReference>
<comment type="caution">
    <text evidence="2">The sequence shown here is derived from an EMBL/GenBank/DDBJ whole genome shotgun (WGS) entry which is preliminary data.</text>
</comment>
<proteinExistence type="predicted"/>
<evidence type="ECO:0000313" key="3">
    <source>
        <dbReference type="Proteomes" id="UP000027471"/>
    </source>
</evidence>
<evidence type="ECO:0000259" key="1">
    <source>
        <dbReference type="Pfam" id="PF13403"/>
    </source>
</evidence>
<dbReference type="EMBL" id="AUNB01000040">
    <property type="protein sequence ID" value="KEO57567.1"/>
    <property type="molecule type" value="Genomic_DNA"/>
</dbReference>
<reference evidence="2 3" key="1">
    <citation type="journal article" date="2015" name="Antonie Van Leeuwenhoek">
        <title>Thioclava indica sp. nov., isolated from surface seawater of the Indian Ocean.</title>
        <authorList>
            <person name="Liu Y."/>
            <person name="Lai Q."/>
            <person name="Du J."/>
            <person name="Xu H."/>
            <person name="Jiang L."/>
            <person name="Shao Z."/>
        </authorList>
    </citation>
    <scope>NUCLEOTIDE SEQUENCE [LARGE SCALE GENOMIC DNA]</scope>
    <source>
        <strain evidence="2 3">DT23-4</strain>
    </source>
</reference>
<dbReference type="STRING" id="1353528.DT23_05705"/>
<dbReference type="Pfam" id="PF13403">
    <property type="entry name" value="Hint_2"/>
    <property type="match status" value="1"/>
</dbReference>
<protein>
    <recommendedName>
        <fullName evidence="1">Hedgehog/Intein (Hint) domain-containing protein</fullName>
    </recommendedName>
</protein>
<accession>A0A074K7P2</accession>
<dbReference type="SUPFAM" id="SSF51294">
    <property type="entry name" value="Hedgehog/intein (Hint) domain"/>
    <property type="match status" value="1"/>
</dbReference>
<evidence type="ECO:0000313" key="2">
    <source>
        <dbReference type="EMBL" id="KEO57567.1"/>
    </source>
</evidence>
<gene>
    <name evidence="2" type="ORF">DT23_05705</name>
</gene>
<organism evidence="2 3">
    <name type="scientific">Thioclava indica</name>
    <dbReference type="NCBI Taxonomy" id="1353528"/>
    <lineage>
        <taxon>Bacteria</taxon>
        <taxon>Pseudomonadati</taxon>
        <taxon>Pseudomonadota</taxon>
        <taxon>Alphaproteobacteria</taxon>
        <taxon>Rhodobacterales</taxon>
        <taxon>Paracoccaceae</taxon>
        <taxon>Thioclava</taxon>
    </lineage>
</organism>
<keyword evidence="3" id="KW-1185">Reference proteome</keyword>
<sequence>MFGTSAKARQDAHDFDAMLSNAAGHASGVNQSEGIIAGTRIATEMGWRPVEGIVAGDMVMTFDHGPRPVVAVKRMQLWLGSNNCPRHLQPLAVPVGALGNATAMLLLPEQSVLVESDMAEAVFGDPFALIPAAALEGYRGIDRITPHQKVEVVVLEFDRDEVIYANGTGMIHCSSVDAGSLSAMIEPTSAMYEALPLDMARSIVAEMIEEDMLEADYSYAYAAE</sequence>
<dbReference type="AlphaFoldDB" id="A0A074K7P2"/>